<proteinExistence type="predicted"/>
<evidence type="ECO:0000313" key="2">
    <source>
        <dbReference type="Proteomes" id="UP000807306"/>
    </source>
</evidence>
<sequence length="72" mass="8197">MKGLARYRSPFSLFLHASCGILHGETEKFPSFSDCLPCGIREVDVAKFWSKEFVDIKHGLEQDRTTGFISMQ</sequence>
<evidence type="ECO:0000313" key="1">
    <source>
        <dbReference type="EMBL" id="KAF9526861.1"/>
    </source>
</evidence>
<keyword evidence="2" id="KW-1185">Reference proteome</keyword>
<accession>A0A9P6JN76</accession>
<name>A0A9P6JN76_9AGAR</name>
<dbReference type="Proteomes" id="UP000807306">
    <property type="component" value="Unassembled WGS sequence"/>
</dbReference>
<organism evidence="1 2">
    <name type="scientific">Crepidotus variabilis</name>
    <dbReference type="NCBI Taxonomy" id="179855"/>
    <lineage>
        <taxon>Eukaryota</taxon>
        <taxon>Fungi</taxon>
        <taxon>Dikarya</taxon>
        <taxon>Basidiomycota</taxon>
        <taxon>Agaricomycotina</taxon>
        <taxon>Agaricomycetes</taxon>
        <taxon>Agaricomycetidae</taxon>
        <taxon>Agaricales</taxon>
        <taxon>Agaricineae</taxon>
        <taxon>Crepidotaceae</taxon>
        <taxon>Crepidotus</taxon>
    </lineage>
</organism>
<reference evidence="1" key="1">
    <citation type="submission" date="2020-11" db="EMBL/GenBank/DDBJ databases">
        <authorList>
            <consortium name="DOE Joint Genome Institute"/>
            <person name="Ahrendt S."/>
            <person name="Riley R."/>
            <person name="Andreopoulos W."/>
            <person name="Labutti K."/>
            <person name="Pangilinan J."/>
            <person name="Ruiz-Duenas F.J."/>
            <person name="Barrasa J.M."/>
            <person name="Sanchez-Garcia M."/>
            <person name="Camarero S."/>
            <person name="Miyauchi S."/>
            <person name="Serrano A."/>
            <person name="Linde D."/>
            <person name="Babiker R."/>
            <person name="Drula E."/>
            <person name="Ayuso-Fernandez I."/>
            <person name="Pacheco R."/>
            <person name="Padilla G."/>
            <person name="Ferreira P."/>
            <person name="Barriuso J."/>
            <person name="Kellner H."/>
            <person name="Castanera R."/>
            <person name="Alfaro M."/>
            <person name="Ramirez L."/>
            <person name="Pisabarro A.G."/>
            <person name="Kuo A."/>
            <person name="Tritt A."/>
            <person name="Lipzen A."/>
            <person name="He G."/>
            <person name="Yan M."/>
            <person name="Ng V."/>
            <person name="Cullen D."/>
            <person name="Martin F."/>
            <person name="Rosso M.-N."/>
            <person name="Henrissat B."/>
            <person name="Hibbett D."/>
            <person name="Martinez A.T."/>
            <person name="Grigoriev I.V."/>
        </authorList>
    </citation>
    <scope>NUCLEOTIDE SEQUENCE</scope>
    <source>
        <strain evidence="1">CBS 506.95</strain>
    </source>
</reference>
<protein>
    <submittedName>
        <fullName evidence="1">Uncharacterized protein</fullName>
    </submittedName>
</protein>
<comment type="caution">
    <text evidence="1">The sequence shown here is derived from an EMBL/GenBank/DDBJ whole genome shotgun (WGS) entry which is preliminary data.</text>
</comment>
<gene>
    <name evidence="1" type="ORF">CPB83DRAFT_443131</name>
</gene>
<dbReference type="EMBL" id="MU157866">
    <property type="protein sequence ID" value="KAF9526861.1"/>
    <property type="molecule type" value="Genomic_DNA"/>
</dbReference>
<dbReference type="AlphaFoldDB" id="A0A9P6JN76"/>